<dbReference type="PANTHER" id="PTHR11435">
    <property type="entry name" value="NADH UBIQUINONE OXIDOREDUCTASE SUBUNIT ND6"/>
    <property type="match status" value="1"/>
</dbReference>
<evidence type="ECO:0000256" key="11">
    <source>
        <dbReference type="ARBA" id="ARBA00023027"/>
    </source>
</evidence>
<keyword evidence="9" id="KW-0249">Electron transport</keyword>
<feature type="transmembrane region" description="Helical" evidence="16">
    <location>
        <begin position="83"/>
        <end position="100"/>
    </location>
</feature>
<dbReference type="GO" id="GO:0031966">
    <property type="term" value="C:mitochondrial membrane"/>
    <property type="evidence" value="ECO:0007669"/>
    <property type="project" value="UniProtKB-SubCell"/>
</dbReference>
<evidence type="ECO:0000256" key="9">
    <source>
        <dbReference type="ARBA" id="ARBA00022982"/>
    </source>
</evidence>
<gene>
    <name evidence="18" type="primary">nad6</name>
</gene>
<evidence type="ECO:0000256" key="5">
    <source>
        <dbReference type="ARBA" id="ARBA00022448"/>
    </source>
</evidence>
<keyword evidence="11" id="KW-0520">NAD</keyword>
<evidence type="ECO:0000256" key="13">
    <source>
        <dbReference type="ARBA" id="ARBA00023136"/>
    </source>
</evidence>
<keyword evidence="10 16" id="KW-1133">Transmembrane helix</keyword>
<evidence type="ECO:0000256" key="2">
    <source>
        <dbReference type="ARBA" id="ARBA00005698"/>
    </source>
</evidence>
<dbReference type="PANTHER" id="PTHR11435:SF1">
    <property type="entry name" value="NADH-UBIQUINONE OXIDOREDUCTASE CHAIN 6"/>
    <property type="match status" value="1"/>
</dbReference>
<comment type="subcellular location">
    <subcellularLocation>
        <location evidence="1">Mitochondrion membrane</location>
        <topology evidence="1">Multi-pass membrane protein</topology>
    </subcellularLocation>
</comment>
<dbReference type="EC" id="7.1.1.2" evidence="3"/>
<feature type="transmembrane region" description="Helical" evidence="16">
    <location>
        <begin position="51"/>
        <end position="71"/>
    </location>
</feature>
<proteinExistence type="inferred from homology"/>
<geneLocation type="mitochondrion" evidence="18"/>
<dbReference type="EMBL" id="KF728889">
    <property type="protein sequence ID" value="AHC94344.1"/>
    <property type="molecule type" value="Genomic_DNA"/>
</dbReference>
<sequence>MTVCIISSLLLALIFSMPMMMQPLSLGLCIMMISLFWCILLGLTYSSWFSYVLFLIYVGGLLVMFVYVAALAPNTLFSSLKSLSGIMAVSFFMLIALTTLTPKDLSFLYDISSLDHFSESMKTGILMVSSSNISMLIGLGLILLMNLLAVVKVCYYQQGPLRPYNELT</sequence>
<evidence type="ECO:0000256" key="14">
    <source>
        <dbReference type="ARBA" id="ARBA00031019"/>
    </source>
</evidence>
<evidence type="ECO:0000256" key="16">
    <source>
        <dbReference type="SAM" id="Phobius"/>
    </source>
</evidence>
<evidence type="ECO:0000256" key="17">
    <source>
        <dbReference type="SAM" id="SignalP"/>
    </source>
</evidence>
<evidence type="ECO:0000256" key="10">
    <source>
        <dbReference type="ARBA" id="ARBA00022989"/>
    </source>
</evidence>
<keyword evidence="13 16" id="KW-0472">Membrane</keyword>
<feature type="signal peptide" evidence="17">
    <location>
        <begin position="1"/>
        <end position="16"/>
    </location>
</feature>
<evidence type="ECO:0000256" key="3">
    <source>
        <dbReference type="ARBA" id="ARBA00012944"/>
    </source>
</evidence>
<comment type="similarity">
    <text evidence="2">Belongs to the complex I subunit 6 family.</text>
</comment>
<accession>A0A075D0H6</accession>
<evidence type="ECO:0000256" key="12">
    <source>
        <dbReference type="ARBA" id="ARBA00023128"/>
    </source>
</evidence>
<protein>
    <recommendedName>
        <fullName evidence="4">NADH-ubiquinone oxidoreductase chain 6</fullName>
        <ecNumber evidence="3">7.1.1.2</ecNumber>
    </recommendedName>
    <alternativeName>
        <fullName evidence="14">NADH dehydrogenase subunit 6</fullName>
    </alternativeName>
</protein>
<evidence type="ECO:0000256" key="1">
    <source>
        <dbReference type="ARBA" id="ARBA00004225"/>
    </source>
</evidence>
<dbReference type="AlphaFoldDB" id="A0A075D0H6"/>
<keyword evidence="7 16" id="KW-0812">Transmembrane</keyword>
<evidence type="ECO:0000313" key="18">
    <source>
        <dbReference type="EMBL" id="AHC94344.1"/>
    </source>
</evidence>
<evidence type="ECO:0000256" key="6">
    <source>
        <dbReference type="ARBA" id="ARBA00022660"/>
    </source>
</evidence>
<keyword evidence="8" id="KW-1278">Translocase</keyword>
<dbReference type="InterPro" id="IPR050269">
    <property type="entry name" value="ComplexI_Subunit6"/>
</dbReference>
<evidence type="ECO:0000256" key="7">
    <source>
        <dbReference type="ARBA" id="ARBA00022692"/>
    </source>
</evidence>
<evidence type="ECO:0000256" key="8">
    <source>
        <dbReference type="ARBA" id="ARBA00022967"/>
    </source>
</evidence>
<evidence type="ECO:0000256" key="4">
    <source>
        <dbReference type="ARBA" id="ARBA00021095"/>
    </source>
</evidence>
<keyword evidence="5" id="KW-0813">Transport</keyword>
<organism evidence="18">
    <name type="scientific">Nerita tessellata</name>
    <dbReference type="NCBI Taxonomy" id="537792"/>
    <lineage>
        <taxon>Eukaryota</taxon>
        <taxon>Metazoa</taxon>
        <taxon>Spiralia</taxon>
        <taxon>Lophotrochozoa</taxon>
        <taxon>Mollusca</taxon>
        <taxon>Gastropoda</taxon>
        <taxon>Neritimorpha</taxon>
        <taxon>Cycloneritida</taxon>
        <taxon>Neritoidea</taxon>
        <taxon>Neritidae</taxon>
        <taxon>Nerita</taxon>
    </lineage>
</organism>
<dbReference type="GO" id="GO:0008137">
    <property type="term" value="F:NADH dehydrogenase (ubiquinone) activity"/>
    <property type="evidence" value="ECO:0007669"/>
    <property type="project" value="UniProtKB-EC"/>
</dbReference>
<comment type="catalytic activity">
    <reaction evidence="15">
        <text>a ubiquinone + NADH + 5 H(+)(in) = a ubiquinol + NAD(+) + 4 H(+)(out)</text>
        <dbReference type="Rhea" id="RHEA:29091"/>
        <dbReference type="Rhea" id="RHEA-COMP:9565"/>
        <dbReference type="Rhea" id="RHEA-COMP:9566"/>
        <dbReference type="ChEBI" id="CHEBI:15378"/>
        <dbReference type="ChEBI" id="CHEBI:16389"/>
        <dbReference type="ChEBI" id="CHEBI:17976"/>
        <dbReference type="ChEBI" id="CHEBI:57540"/>
        <dbReference type="ChEBI" id="CHEBI:57945"/>
        <dbReference type="EC" id="7.1.1.2"/>
    </reaction>
</comment>
<keyword evidence="17" id="KW-0732">Signal</keyword>
<feature type="transmembrane region" description="Helical" evidence="16">
    <location>
        <begin position="133"/>
        <end position="155"/>
    </location>
</feature>
<feature type="chain" id="PRO_5001706144" description="NADH-ubiquinone oxidoreductase chain 6" evidence="17">
    <location>
        <begin position="17"/>
        <end position="168"/>
    </location>
</feature>
<reference evidence="18" key="1">
    <citation type="submission" date="2013-10" db="EMBL/GenBank/DDBJ databases">
        <authorList>
            <person name="Arquez Mendoza M.A."/>
            <person name="Castro Garcia L.R."/>
        </authorList>
    </citation>
    <scope>NUCLEOTIDE SEQUENCE</scope>
</reference>
<keyword evidence="12 18" id="KW-0496">Mitochondrion</keyword>
<name>A0A075D0H6_9GAST</name>
<keyword evidence="6" id="KW-0679">Respiratory chain</keyword>
<reference evidence="18" key="2">
    <citation type="journal article" date="2014" name="Mar. Genomics">
        <title>Sequence and comparison of mitochondrial genomes in the genus Nerita (Gastropoda: Neritimorpha: Neritidae) and phylogenetic considerations among gastropods.</title>
        <authorList>
            <person name="Arquez M."/>
            <person name="Colgan D."/>
            <person name="Castro L.R."/>
        </authorList>
    </citation>
    <scope>NUCLEOTIDE SEQUENCE</scope>
</reference>
<evidence type="ECO:0000256" key="15">
    <source>
        <dbReference type="ARBA" id="ARBA00049551"/>
    </source>
</evidence>